<organism evidence="2">
    <name type="scientific">Vibrio tasmaniensis</name>
    <dbReference type="NCBI Taxonomy" id="212663"/>
    <lineage>
        <taxon>Bacteria</taxon>
        <taxon>Pseudomonadati</taxon>
        <taxon>Pseudomonadota</taxon>
        <taxon>Gammaproteobacteria</taxon>
        <taxon>Vibrionales</taxon>
        <taxon>Vibrionaceae</taxon>
        <taxon>Vibrio</taxon>
    </lineage>
</organism>
<dbReference type="InterPro" id="IPR036397">
    <property type="entry name" value="RNaseH_sf"/>
</dbReference>
<accession>A0A0H4A0L4</accession>
<dbReference type="Pfam" id="PF00665">
    <property type="entry name" value="rve"/>
    <property type="match status" value="1"/>
</dbReference>
<proteinExistence type="predicted"/>
<name>A0A0H4A0L4_9VIBR</name>
<dbReference type="PANTHER" id="PTHR46889:SF5">
    <property type="entry name" value="INTEGRASE PROTEIN"/>
    <property type="match status" value="1"/>
</dbReference>
<reference evidence="2" key="1">
    <citation type="journal article" date="2015" name="MBio">
        <title>Eco-Evolutionary Dynamics of Episomes among Ecologically Cohesive Bacterial Populations.</title>
        <authorList>
            <person name="Xue H."/>
            <person name="Cordero O.X."/>
            <person name="Camas F.M."/>
            <person name="Trimble W."/>
            <person name="Meyer F."/>
            <person name="Guglielmini J."/>
            <person name="Rocha E.P."/>
            <person name="Polz M.F."/>
        </authorList>
    </citation>
    <scope>NUCLEOTIDE SEQUENCE</scope>
    <source>
        <strain evidence="2">FF_59</strain>
    </source>
</reference>
<dbReference type="InterPro" id="IPR050900">
    <property type="entry name" value="Transposase_IS3/IS150/IS904"/>
</dbReference>
<feature type="domain" description="Integrase catalytic" evidence="1">
    <location>
        <begin position="2"/>
        <end position="60"/>
    </location>
</feature>
<sequence>MSDITYVQSIEGFHYLSLVTDAFSLKIMGYEVSNEMKASDVVKALDMTVKTRCYRHATIHH</sequence>
<evidence type="ECO:0000259" key="1">
    <source>
        <dbReference type="Pfam" id="PF00665"/>
    </source>
</evidence>
<dbReference type="SUPFAM" id="SSF53098">
    <property type="entry name" value="Ribonuclease H-like"/>
    <property type="match status" value="1"/>
</dbReference>
<dbReference type="GO" id="GO:0003676">
    <property type="term" value="F:nucleic acid binding"/>
    <property type="evidence" value="ECO:0007669"/>
    <property type="project" value="InterPro"/>
</dbReference>
<evidence type="ECO:0000313" key="2">
    <source>
        <dbReference type="EMBL" id="AKN40467.1"/>
    </source>
</evidence>
<dbReference type="InterPro" id="IPR012337">
    <property type="entry name" value="RNaseH-like_sf"/>
</dbReference>
<dbReference type="InterPro" id="IPR001584">
    <property type="entry name" value="Integrase_cat-core"/>
</dbReference>
<dbReference type="AlphaFoldDB" id="A0A0H4A0L4"/>
<dbReference type="Gene3D" id="3.30.420.10">
    <property type="entry name" value="Ribonuclease H-like superfamily/Ribonuclease H"/>
    <property type="match status" value="1"/>
</dbReference>
<dbReference type="EMBL" id="KP795697">
    <property type="protein sequence ID" value="AKN40467.1"/>
    <property type="molecule type" value="Genomic_DNA"/>
</dbReference>
<dbReference type="PANTHER" id="PTHR46889">
    <property type="entry name" value="TRANSPOSASE INSF FOR INSERTION SEQUENCE IS3B-RELATED"/>
    <property type="match status" value="1"/>
</dbReference>
<protein>
    <submittedName>
        <fullName evidence="2">Mobile element protein</fullName>
    </submittedName>
</protein>
<dbReference type="GO" id="GO:0015074">
    <property type="term" value="P:DNA integration"/>
    <property type="evidence" value="ECO:0007669"/>
    <property type="project" value="InterPro"/>
</dbReference>